<keyword evidence="6" id="KW-1003">Cell membrane</keyword>
<dbReference type="GO" id="GO:0048193">
    <property type="term" value="P:Golgi vesicle transport"/>
    <property type="evidence" value="ECO:0007669"/>
    <property type="project" value="TreeGrafter"/>
</dbReference>
<keyword evidence="7" id="KW-0963">Cytoplasm</keyword>
<dbReference type="GO" id="GO:0003779">
    <property type="term" value="F:actin binding"/>
    <property type="evidence" value="ECO:0007669"/>
    <property type="project" value="UniProtKB-KW"/>
</dbReference>
<dbReference type="SMART" id="SM00750">
    <property type="entry name" value="KIND"/>
    <property type="match status" value="1"/>
</dbReference>
<dbReference type="RefSeq" id="XP_020640581.2">
    <property type="nucleotide sequence ID" value="XM_020784922.2"/>
</dbReference>
<sequence length="531" mass="61199">MVGERKPPNTVICTKDLTEVSLAEFLRYYEQAISEEQAWAICFQSCCKMNQMLAQGLDSLLQMVVLDVDNLYIHSDGSVSFSVPHNSDNHICQQSRESLEDKLAEELGMLIYKALDWGIESHLERDLSESLEKLIRFLVKIDTETTKTAVTFQDVIKLCEDHFLKPSEAASHYTMICKLLFAEYSELQKLMVTIQSCKKYLGTVDAEDCSAKDKAKDWVGLWQNVLGDLRKGVRLHKFIKQPRPETPTEEGIRSSYSTVVDDIKNKRYALHKASTRKLKDRPCQEPSLHDQLMMEVRNPPKLQPTFKVSSGKYKEEFWKFTLNAPCDRTVCGQNISTRDFSKAKKARLNCIPSDPELKKSSMRWSLPTIADLMGTRCSEIKDCCQKDIWNVSSRAQVCLICHNPYFIWPYVCHLCSRVICTDCCTKMSMPVRPCVRLPLNLFVAVQFGREDMALKDQKIEQLLHETENWVPSKIPLVFEPHCSSPPLVCHTKSMMDWPFMDICIKCEQYLLRILSFKPPCRKRSLSWTELK</sequence>
<dbReference type="GO" id="GO:0005938">
    <property type="term" value="C:cell cortex"/>
    <property type="evidence" value="ECO:0007669"/>
    <property type="project" value="TreeGrafter"/>
</dbReference>
<dbReference type="GO" id="GO:0036089">
    <property type="term" value="P:cleavage furrow formation"/>
    <property type="evidence" value="ECO:0007669"/>
    <property type="project" value="TreeGrafter"/>
</dbReference>
<proteinExistence type="inferred from homology"/>
<dbReference type="Gene3D" id="1.10.510.10">
    <property type="entry name" value="Transferase(Phosphotransferase) domain 1"/>
    <property type="match status" value="1"/>
</dbReference>
<dbReference type="GO" id="GO:0015031">
    <property type="term" value="P:protein transport"/>
    <property type="evidence" value="ECO:0007669"/>
    <property type="project" value="UniProtKB-KW"/>
</dbReference>
<dbReference type="InParanoid" id="A0A6J0SW06"/>
<dbReference type="PANTHER" id="PTHR21345">
    <property type="entry name" value="SPIRE"/>
    <property type="match status" value="1"/>
</dbReference>
<keyword evidence="10" id="KW-0472">Membrane</keyword>
<keyword evidence="13" id="KW-0968">Cytoplasmic vesicle</keyword>
<accession>A0A6J0SW06</accession>
<dbReference type="GO" id="GO:0005856">
    <property type="term" value="C:cytoskeleton"/>
    <property type="evidence" value="ECO:0007669"/>
    <property type="project" value="UniProtKB-SubCell"/>
</dbReference>
<evidence type="ECO:0000256" key="2">
    <source>
        <dbReference type="ARBA" id="ARBA00004245"/>
    </source>
</evidence>
<dbReference type="GO" id="GO:0051639">
    <property type="term" value="P:actin filament network formation"/>
    <property type="evidence" value="ECO:0007669"/>
    <property type="project" value="TreeGrafter"/>
</dbReference>
<dbReference type="KEGG" id="pvt:110074600"/>
<evidence type="ECO:0000256" key="4">
    <source>
        <dbReference type="ARBA" id="ARBA00010956"/>
    </source>
</evidence>
<dbReference type="PANTHER" id="PTHR21345:SF9">
    <property type="entry name" value="KIND DOMAIN-CONTAINING PROTEIN"/>
    <property type="match status" value="1"/>
</dbReference>
<evidence type="ECO:0000256" key="10">
    <source>
        <dbReference type="ARBA" id="ARBA00023136"/>
    </source>
</evidence>
<dbReference type="PROSITE" id="PS51377">
    <property type="entry name" value="KIND"/>
    <property type="match status" value="1"/>
</dbReference>
<evidence type="ECO:0000256" key="11">
    <source>
        <dbReference type="ARBA" id="ARBA00023203"/>
    </source>
</evidence>
<comment type="similarity">
    <text evidence="4">Belongs to the spire family.</text>
</comment>
<feature type="domain" description="KIND" evidence="14">
    <location>
        <begin position="20"/>
        <end position="187"/>
    </location>
</feature>
<keyword evidence="11" id="KW-0009">Actin-binding</keyword>
<dbReference type="AlphaFoldDB" id="A0A6J0SW06"/>
<evidence type="ECO:0000313" key="15">
    <source>
        <dbReference type="Proteomes" id="UP001652642"/>
    </source>
</evidence>
<dbReference type="Proteomes" id="UP001652642">
    <property type="component" value="Chromosome 3"/>
</dbReference>
<keyword evidence="5" id="KW-0813">Transport</keyword>
<evidence type="ECO:0000256" key="3">
    <source>
        <dbReference type="ARBA" id="ARBA00004413"/>
    </source>
</evidence>
<protein>
    <submittedName>
        <fullName evidence="16">Protein spire homolog 1-like isoform X1</fullName>
    </submittedName>
</protein>
<organism evidence="15 16">
    <name type="scientific">Pogona vitticeps</name>
    <name type="common">central bearded dragon</name>
    <dbReference type="NCBI Taxonomy" id="103695"/>
    <lineage>
        <taxon>Eukaryota</taxon>
        <taxon>Metazoa</taxon>
        <taxon>Chordata</taxon>
        <taxon>Craniata</taxon>
        <taxon>Vertebrata</taxon>
        <taxon>Euteleostomi</taxon>
        <taxon>Lepidosauria</taxon>
        <taxon>Squamata</taxon>
        <taxon>Bifurcata</taxon>
        <taxon>Unidentata</taxon>
        <taxon>Episquamata</taxon>
        <taxon>Toxicofera</taxon>
        <taxon>Iguania</taxon>
        <taxon>Acrodonta</taxon>
        <taxon>Agamidae</taxon>
        <taxon>Amphibolurinae</taxon>
        <taxon>Pogona</taxon>
    </lineage>
</organism>
<evidence type="ECO:0000256" key="1">
    <source>
        <dbReference type="ARBA" id="ARBA00004180"/>
    </source>
</evidence>
<evidence type="ECO:0000259" key="14">
    <source>
        <dbReference type="PROSITE" id="PS51377"/>
    </source>
</evidence>
<keyword evidence="8" id="KW-0677">Repeat</keyword>
<name>A0A6J0SW06_9SAUR</name>
<dbReference type="GO" id="GO:0005886">
    <property type="term" value="C:plasma membrane"/>
    <property type="evidence" value="ECO:0007669"/>
    <property type="project" value="UniProtKB-SubCell"/>
</dbReference>
<dbReference type="InterPro" id="IPR029901">
    <property type="entry name" value="Spire"/>
</dbReference>
<gene>
    <name evidence="16" type="primary">LOC110074600</name>
</gene>
<evidence type="ECO:0000256" key="7">
    <source>
        <dbReference type="ARBA" id="ARBA00022490"/>
    </source>
</evidence>
<keyword evidence="12" id="KW-0206">Cytoskeleton</keyword>
<comment type="subcellular location">
    <subcellularLocation>
        <location evidence="3">Cell membrane</location>
        <topology evidence="3">Peripheral membrane protein</topology>
        <orientation evidence="3">Cytoplasmic side</orientation>
    </subcellularLocation>
    <subcellularLocation>
        <location evidence="2">Cytoplasm</location>
        <location evidence="2">Cytoskeleton</location>
    </subcellularLocation>
    <subcellularLocation>
        <location evidence="1">Cytoplasmic vesicle membrane</location>
        <topology evidence="1">Peripheral membrane protein</topology>
        <orientation evidence="1">Cytoplasmic side</orientation>
    </subcellularLocation>
</comment>
<keyword evidence="9" id="KW-0653">Protein transport</keyword>
<dbReference type="OrthoDB" id="10043757at2759"/>
<dbReference type="GO" id="GO:0040038">
    <property type="term" value="P:polar body extrusion after meiotic divisions"/>
    <property type="evidence" value="ECO:0007669"/>
    <property type="project" value="TreeGrafter"/>
</dbReference>
<evidence type="ECO:0000256" key="5">
    <source>
        <dbReference type="ARBA" id="ARBA00022448"/>
    </source>
</evidence>
<dbReference type="Pfam" id="PF16474">
    <property type="entry name" value="KIND"/>
    <property type="match status" value="1"/>
</dbReference>
<evidence type="ECO:0000256" key="12">
    <source>
        <dbReference type="ARBA" id="ARBA00023212"/>
    </source>
</evidence>
<evidence type="ECO:0000256" key="9">
    <source>
        <dbReference type="ARBA" id="ARBA00022927"/>
    </source>
</evidence>
<dbReference type="GO" id="GO:0030041">
    <property type="term" value="P:actin filament polymerization"/>
    <property type="evidence" value="ECO:0007669"/>
    <property type="project" value="TreeGrafter"/>
</dbReference>
<dbReference type="GeneID" id="110074600"/>
<evidence type="ECO:0000256" key="8">
    <source>
        <dbReference type="ARBA" id="ARBA00022737"/>
    </source>
</evidence>
<dbReference type="GO" id="GO:0030659">
    <property type="term" value="C:cytoplasmic vesicle membrane"/>
    <property type="evidence" value="ECO:0007669"/>
    <property type="project" value="UniProtKB-SubCell"/>
</dbReference>
<reference evidence="16" key="1">
    <citation type="submission" date="2025-08" db="UniProtKB">
        <authorList>
            <consortium name="RefSeq"/>
        </authorList>
    </citation>
    <scope>IDENTIFICATION</scope>
</reference>
<evidence type="ECO:0000256" key="6">
    <source>
        <dbReference type="ARBA" id="ARBA00022475"/>
    </source>
</evidence>
<evidence type="ECO:0000313" key="16">
    <source>
        <dbReference type="RefSeq" id="XP_020640581.2"/>
    </source>
</evidence>
<dbReference type="GO" id="GO:0008017">
    <property type="term" value="F:microtubule binding"/>
    <property type="evidence" value="ECO:0007669"/>
    <property type="project" value="TreeGrafter"/>
</dbReference>
<evidence type="ECO:0000256" key="13">
    <source>
        <dbReference type="ARBA" id="ARBA00023329"/>
    </source>
</evidence>
<dbReference type="GO" id="GO:0045010">
    <property type="term" value="P:actin nucleation"/>
    <property type="evidence" value="ECO:0007669"/>
    <property type="project" value="InterPro"/>
</dbReference>
<dbReference type="InterPro" id="IPR011019">
    <property type="entry name" value="KIND_dom"/>
</dbReference>
<dbReference type="GO" id="GO:0051295">
    <property type="term" value="P:establishment of meiotic spindle localization"/>
    <property type="evidence" value="ECO:0007669"/>
    <property type="project" value="TreeGrafter"/>
</dbReference>
<keyword evidence="15" id="KW-1185">Reference proteome</keyword>